<proteinExistence type="inferred from homology"/>
<evidence type="ECO:0000313" key="4">
    <source>
        <dbReference type="Proteomes" id="UP001439008"/>
    </source>
</evidence>
<feature type="non-terminal residue" evidence="3">
    <location>
        <position position="320"/>
    </location>
</feature>
<accession>A0ABV2ARW0</accession>
<dbReference type="Proteomes" id="UP001439008">
    <property type="component" value="Unassembled WGS sequence"/>
</dbReference>
<name>A0ABV2ARW0_9EUKA</name>
<comment type="caution">
    <text evidence="3">The sequence shown here is derived from an EMBL/GenBank/DDBJ whole genome shotgun (WGS) entry which is preliminary data.</text>
</comment>
<keyword evidence="4" id="KW-1185">Reference proteome</keyword>
<dbReference type="SUPFAM" id="SSF50729">
    <property type="entry name" value="PH domain-like"/>
    <property type="match status" value="1"/>
</dbReference>
<dbReference type="InterPro" id="IPR029021">
    <property type="entry name" value="Prot-tyrosine_phosphatase-like"/>
</dbReference>
<organism evidence="3 4">
    <name type="scientific">Bonamia ostreae</name>
    <dbReference type="NCBI Taxonomy" id="126728"/>
    <lineage>
        <taxon>Eukaryota</taxon>
        <taxon>Sar</taxon>
        <taxon>Rhizaria</taxon>
        <taxon>Endomyxa</taxon>
        <taxon>Ascetosporea</taxon>
        <taxon>Haplosporida</taxon>
        <taxon>Bonamia</taxon>
    </lineage>
</organism>
<feature type="domain" description="Myotubularin phosphatase" evidence="2">
    <location>
        <begin position="123"/>
        <end position="320"/>
    </location>
</feature>
<reference evidence="3 4" key="1">
    <citation type="journal article" date="2024" name="BMC Biol.">
        <title>Comparative genomics of Ascetosporea gives new insight into the evolutionary basis for animal parasitism in Rhizaria.</title>
        <authorList>
            <person name="Hiltunen Thoren M."/>
            <person name="Onut-Brannstrom I."/>
            <person name="Alfjorden A."/>
            <person name="Peckova H."/>
            <person name="Swords F."/>
            <person name="Hooper C."/>
            <person name="Holzer A.S."/>
            <person name="Bass D."/>
            <person name="Burki F."/>
        </authorList>
    </citation>
    <scope>NUCLEOTIDE SEQUENCE [LARGE SCALE GENOMIC DNA]</scope>
    <source>
        <strain evidence="3">20-A016</strain>
    </source>
</reference>
<evidence type="ECO:0000256" key="1">
    <source>
        <dbReference type="ARBA" id="ARBA00007471"/>
    </source>
</evidence>
<dbReference type="InterPro" id="IPR011993">
    <property type="entry name" value="PH-like_dom_sf"/>
</dbReference>
<comment type="similarity">
    <text evidence="1">Belongs to the protein-tyrosine phosphatase family. Non-receptor class myotubularin subfamily.</text>
</comment>
<evidence type="ECO:0000313" key="3">
    <source>
        <dbReference type="EMBL" id="MES1922102.1"/>
    </source>
</evidence>
<dbReference type="PROSITE" id="PS51339">
    <property type="entry name" value="PPASE_MYOTUBULARIN"/>
    <property type="match status" value="1"/>
</dbReference>
<sequence>EMGQWGKLLLTNFRLIFLPIKADEKISRSSFNTNYFDLNHRKFKIFSEFPIFSISKILCNKNNNSTNYVLTLKDCRSTKFVMNGDEKEIDNFNNELFRYAFPGEESATFAFCYKEAYSKMNEGWDLYKEEEEFRRMGLSSEWRVSNANKKFSLCDTYPQIIIVPAELNSKEIITIAKKRSKNRLPVLTYFYAPTGCAIIRSSQPSNGIFGQSMSLSKNYHIRFIFDARPRINAVANVASGGGFETLGDHKIRFCGIPNIHAMRESLNKFLNINQKTIQNYVSNESELDWGDIIKSSNWLSHIYLLLDCSRDIAELISKGG</sequence>
<protein>
    <submittedName>
        <fullName evidence="3">Carrier protein, mitochondrial</fullName>
    </submittedName>
</protein>
<feature type="non-terminal residue" evidence="3">
    <location>
        <position position="1"/>
    </location>
</feature>
<dbReference type="PANTHER" id="PTHR10807:SF128">
    <property type="entry name" value="PHOSPHATIDYLINOSITOL-3,5-BISPHOSPHATE 3-PHOSPHATASE"/>
    <property type="match status" value="1"/>
</dbReference>
<dbReference type="PANTHER" id="PTHR10807">
    <property type="entry name" value="MYOTUBULARIN-RELATED"/>
    <property type="match status" value="1"/>
</dbReference>
<dbReference type="InterPro" id="IPR010569">
    <property type="entry name" value="Myotubularin-like_Pase_dom"/>
</dbReference>
<dbReference type="SUPFAM" id="SSF52799">
    <property type="entry name" value="(Phosphotyrosine protein) phosphatases II"/>
    <property type="match status" value="1"/>
</dbReference>
<dbReference type="Gene3D" id="2.30.29.30">
    <property type="entry name" value="Pleckstrin-homology domain (PH domain)/Phosphotyrosine-binding domain (PTB)"/>
    <property type="match status" value="1"/>
</dbReference>
<evidence type="ECO:0000259" key="2">
    <source>
        <dbReference type="PROSITE" id="PS51339"/>
    </source>
</evidence>
<dbReference type="InterPro" id="IPR030564">
    <property type="entry name" value="Myotubularin"/>
</dbReference>
<dbReference type="Pfam" id="PF06602">
    <property type="entry name" value="Myotub-related"/>
    <property type="match status" value="1"/>
</dbReference>
<gene>
    <name evidence="3" type="primary">MTM1_2</name>
    <name evidence="3" type="ORF">MHBO_003617</name>
</gene>
<dbReference type="EMBL" id="JBDODL010002215">
    <property type="protein sequence ID" value="MES1922102.1"/>
    <property type="molecule type" value="Genomic_DNA"/>
</dbReference>